<dbReference type="InterPro" id="IPR012337">
    <property type="entry name" value="RNaseH-like_sf"/>
</dbReference>
<gene>
    <name evidence="3" type="ORF">A3B54_00710</name>
</gene>
<dbReference type="Proteomes" id="UP000177039">
    <property type="component" value="Unassembled WGS sequence"/>
</dbReference>
<feature type="domain" description="Integrase catalytic" evidence="2">
    <location>
        <begin position="81"/>
        <end position="263"/>
    </location>
</feature>
<dbReference type="Gene3D" id="3.30.420.10">
    <property type="entry name" value="Ribonuclease H-like superfamily/Ribonuclease H"/>
    <property type="match status" value="1"/>
</dbReference>
<dbReference type="GO" id="GO:0015074">
    <property type="term" value="P:DNA integration"/>
    <property type="evidence" value="ECO:0007669"/>
    <property type="project" value="InterPro"/>
</dbReference>
<dbReference type="PANTHER" id="PTHR35004:SF6">
    <property type="entry name" value="TRANSPOSASE"/>
    <property type="match status" value="1"/>
</dbReference>
<dbReference type="GO" id="GO:0003676">
    <property type="term" value="F:nucleic acid binding"/>
    <property type="evidence" value="ECO:0007669"/>
    <property type="project" value="InterPro"/>
</dbReference>
<dbReference type="EMBL" id="MFBT01000038">
    <property type="protein sequence ID" value="OGD98358.1"/>
    <property type="molecule type" value="Genomic_DNA"/>
</dbReference>
<protein>
    <recommendedName>
        <fullName evidence="2">Integrase catalytic domain-containing protein</fullName>
    </recommendedName>
</protein>
<proteinExistence type="inferred from homology"/>
<accession>A0A1F5H2N6</accession>
<reference evidence="3 4" key="1">
    <citation type="journal article" date="2016" name="Nat. Commun.">
        <title>Thousands of microbial genomes shed light on interconnected biogeochemical processes in an aquifer system.</title>
        <authorList>
            <person name="Anantharaman K."/>
            <person name="Brown C.T."/>
            <person name="Hug L.A."/>
            <person name="Sharon I."/>
            <person name="Castelle C.J."/>
            <person name="Probst A.J."/>
            <person name="Thomas B.C."/>
            <person name="Singh A."/>
            <person name="Wilkins M.J."/>
            <person name="Karaoz U."/>
            <person name="Brodie E.L."/>
            <person name="Williams K.H."/>
            <person name="Hubbard S.S."/>
            <person name="Banfield J.F."/>
        </authorList>
    </citation>
    <scope>NUCLEOTIDE SEQUENCE [LARGE SCALE GENOMIC DNA]</scope>
</reference>
<comment type="similarity">
    <text evidence="1">Belongs to the transposase IS21/IS408/IS1162 family.</text>
</comment>
<dbReference type="InterPro" id="IPR001584">
    <property type="entry name" value="Integrase_cat-core"/>
</dbReference>
<dbReference type="AlphaFoldDB" id="A0A1F5H2N6"/>
<name>A0A1F5H2N6_9BACT</name>
<sequence>MFKRHQKRAYKISKNVSLKVPKKLVPFVDYLGQRTKASVANIKKLYFEIRQQGYQGCYMSLYRFMKTDVKNFQTLKRSQRLETGPGEQAQVDWGSFGEIEINGVAKRLYCFVYVLGYSRALYVEFTTKQNIQSLLECHIHAFEQLGIPQTIVYDNMKTVVLRREKLENGEVKNHYNPAFLDFANFYGFEIFVCPPYWPRAKGKVEASVKFVRNNFMQGMSFKKNSFSLEELNEKASFWLSQVANNRNHRTTGERPIDRWLFEKAYLRFPSKQQRYQISHFEVRSSTKDGMVQYHSNYYSVPLEFAAKRLFLEEVNNLGVPFIKIYYEDKVIAKHIVSQGRNEWIVSDEHIIKNLRQPKNTEKEFDIQVGNLEKYSIEIKIRPLSYYNQFIPQNKNGKVES</sequence>
<evidence type="ECO:0000256" key="1">
    <source>
        <dbReference type="ARBA" id="ARBA00009277"/>
    </source>
</evidence>
<dbReference type="SUPFAM" id="SSF53098">
    <property type="entry name" value="Ribonuclease H-like"/>
    <property type="match status" value="1"/>
</dbReference>
<evidence type="ECO:0000313" key="3">
    <source>
        <dbReference type="EMBL" id="OGD98358.1"/>
    </source>
</evidence>
<dbReference type="PANTHER" id="PTHR35004">
    <property type="entry name" value="TRANSPOSASE RV3428C-RELATED"/>
    <property type="match status" value="1"/>
</dbReference>
<comment type="caution">
    <text evidence="3">The sequence shown here is derived from an EMBL/GenBank/DDBJ whole genome shotgun (WGS) entry which is preliminary data.</text>
</comment>
<dbReference type="PROSITE" id="PS50994">
    <property type="entry name" value="INTEGRASE"/>
    <property type="match status" value="1"/>
</dbReference>
<evidence type="ECO:0000313" key="4">
    <source>
        <dbReference type="Proteomes" id="UP000177039"/>
    </source>
</evidence>
<dbReference type="InterPro" id="IPR054353">
    <property type="entry name" value="IstA-like_C"/>
</dbReference>
<organism evidence="3 4">
    <name type="scientific">Candidatus Curtissbacteria bacterium RIFCSPLOWO2_01_FULL_42_50</name>
    <dbReference type="NCBI Taxonomy" id="1797730"/>
    <lineage>
        <taxon>Bacteria</taxon>
        <taxon>Candidatus Curtissiibacteriota</taxon>
    </lineage>
</organism>
<dbReference type="NCBIfam" id="NF033546">
    <property type="entry name" value="transpos_IS21"/>
    <property type="match status" value="1"/>
</dbReference>
<evidence type="ECO:0000259" key="2">
    <source>
        <dbReference type="PROSITE" id="PS50994"/>
    </source>
</evidence>
<dbReference type="Pfam" id="PF22483">
    <property type="entry name" value="Mu-transpos_C_2"/>
    <property type="match status" value="1"/>
</dbReference>
<dbReference type="Pfam" id="PF00665">
    <property type="entry name" value="rve"/>
    <property type="match status" value="1"/>
</dbReference>
<dbReference type="InterPro" id="IPR036397">
    <property type="entry name" value="RNaseH_sf"/>
</dbReference>